<evidence type="ECO:0000313" key="5">
    <source>
        <dbReference type="EMBL" id="MFC7703736.1"/>
    </source>
</evidence>
<name>A0ABW2UJL6_9RHOB</name>
<dbReference type="Proteomes" id="UP001596516">
    <property type="component" value="Unassembled WGS sequence"/>
</dbReference>
<dbReference type="EMBL" id="JBHTFQ010000002">
    <property type="protein sequence ID" value="MFC7703736.1"/>
    <property type="molecule type" value="Genomic_DNA"/>
</dbReference>
<keyword evidence="2" id="KW-0238">DNA-binding</keyword>
<dbReference type="PRINTS" id="PR00032">
    <property type="entry name" value="HTHARAC"/>
</dbReference>
<organism evidence="5 6">
    <name type="scientific">Plastorhodobacter daqingensis</name>
    <dbReference type="NCBI Taxonomy" id="1387281"/>
    <lineage>
        <taxon>Bacteria</taxon>
        <taxon>Pseudomonadati</taxon>
        <taxon>Pseudomonadota</taxon>
        <taxon>Alphaproteobacteria</taxon>
        <taxon>Rhodobacterales</taxon>
        <taxon>Paracoccaceae</taxon>
        <taxon>Plastorhodobacter</taxon>
    </lineage>
</organism>
<dbReference type="PANTHER" id="PTHR43280">
    <property type="entry name" value="ARAC-FAMILY TRANSCRIPTIONAL REGULATOR"/>
    <property type="match status" value="1"/>
</dbReference>
<dbReference type="InterPro" id="IPR020449">
    <property type="entry name" value="Tscrpt_reg_AraC-type_HTH"/>
</dbReference>
<feature type="domain" description="HTH araC/xylS-type" evidence="4">
    <location>
        <begin position="169"/>
        <end position="267"/>
    </location>
</feature>
<evidence type="ECO:0000256" key="3">
    <source>
        <dbReference type="ARBA" id="ARBA00023163"/>
    </source>
</evidence>
<protein>
    <submittedName>
        <fullName evidence="5">Helix-turn-helix domain-containing protein</fullName>
    </submittedName>
</protein>
<evidence type="ECO:0000313" key="6">
    <source>
        <dbReference type="Proteomes" id="UP001596516"/>
    </source>
</evidence>
<accession>A0ABW2UJL6</accession>
<evidence type="ECO:0000256" key="1">
    <source>
        <dbReference type="ARBA" id="ARBA00023015"/>
    </source>
</evidence>
<dbReference type="PROSITE" id="PS01124">
    <property type="entry name" value="HTH_ARAC_FAMILY_2"/>
    <property type="match status" value="1"/>
</dbReference>
<sequence>MAVTLIPDSPARPRVVPIARLAAGGRWRIEAMRSYAEPLLLWFTRGQGRITVSGVTRGFGAHNAIFLPAGTMHGFDMTAQTYGTALFFGRDHGLTHLPEAPQHLRLREASAQAELTSLIDQIQRESDGRRPGHDRAVHHLSGLIAICIERLALHQEPARRPDAAHRLAARFAALLERDFRQGLDIADYATALGVTPTHLSRACRQSCGRAAHDLLQDRLLFEARRLLAETSAPVKEVAKSLGFRSPAYFTRSFHQRTGKTPSAFRKGG</sequence>
<dbReference type="InterPro" id="IPR009057">
    <property type="entry name" value="Homeodomain-like_sf"/>
</dbReference>
<dbReference type="RefSeq" id="WP_377400589.1">
    <property type="nucleotide sequence ID" value="NZ_JBHTFQ010000002.1"/>
</dbReference>
<dbReference type="PANTHER" id="PTHR43280:SF32">
    <property type="entry name" value="TRANSCRIPTIONAL REGULATORY PROTEIN"/>
    <property type="match status" value="1"/>
</dbReference>
<evidence type="ECO:0000259" key="4">
    <source>
        <dbReference type="PROSITE" id="PS01124"/>
    </source>
</evidence>
<dbReference type="SUPFAM" id="SSF46689">
    <property type="entry name" value="Homeodomain-like"/>
    <property type="match status" value="1"/>
</dbReference>
<dbReference type="InterPro" id="IPR018060">
    <property type="entry name" value="HTH_AraC"/>
</dbReference>
<evidence type="ECO:0000256" key="2">
    <source>
        <dbReference type="ARBA" id="ARBA00023125"/>
    </source>
</evidence>
<gene>
    <name evidence="5" type="ORF">ACFQXB_05975</name>
</gene>
<dbReference type="SMART" id="SM00342">
    <property type="entry name" value="HTH_ARAC"/>
    <property type="match status" value="1"/>
</dbReference>
<reference evidence="6" key="1">
    <citation type="journal article" date="2019" name="Int. J. Syst. Evol. Microbiol.">
        <title>The Global Catalogue of Microorganisms (GCM) 10K type strain sequencing project: providing services to taxonomists for standard genome sequencing and annotation.</title>
        <authorList>
            <consortium name="The Broad Institute Genomics Platform"/>
            <consortium name="The Broad Institute Genome Sequencing Center for Infectious Disease"/>
            <person name="Wu L."/>
            <person name="Ma J."/>
        </authorList>
    </citation>
    <scope>NUCLEOTIDE SEQUENCE [LARGE SCALE GENOMIC DNA]</scope>
    <source>
        <strain evidence="6">CGMCC 1.12750</strain>
    </source>
</reference>
<keyword evidence="3" id="KW-0804">Transcription</keyword>
<proteinExistence type="predicted"/>
<keyword evidence="1" id="KW-0805">Transcription regulation</keyword>
<dbReference type="Pfam" id="PF12833">
    <property type="entry name" value="HTH_18"/>
    <property type="match status" value="1"/>
</dbReference>
<comment type="caution">
    <text evidence="5">The sequence shown here is derived from an EMBL/GenBank/DDBJ whole genome shotgun (WGS) entry which is preliminary data.</text>
</comment>
<dbReference type="Gene3D" id="1.10.10.60">
    <property type="entry name" value="Homeodomain-like"/>
    <property type="match status" value="1"/>
</dbReference>
<keyword evidence="6" id="KW-1185">Reference proteome</keyword>